<keyword evidence="7" id="KW-1185">Reference proteome</keyword>
<evidence type="ECO:0000256" key="1">
    <source>
        <dbReference type="ARBA" id="ARBA00004123"/>
    </source>
</evidence>
<accession>A0AAV2RHC6</accession>
<dbReference type="PROSITE" id="PS50082">
    <property type="entry name" value="WD_REPEATS_2"/>
    <property type="match status" value="4"/>
</dbReference>
<gene>
    <name evidence="6" type="ORF">MNOR_LOCUS24071</name>
</gene>
<dbReference type="InterPro" id="IPR001680">
    <property type="entry name" value="WD40_rpt"/>
</dbReference>
<evidence type="ECO:0000313" key="6">
    <source>
        <dbReference type="EMBL" id="CAL4123530.1"/>
    </source>
</evidence>
<dbReference type="InterPro" id="IPR036322">
    <property type="entry name" value="WD40_repeat_dom_sf"/>
</dbReference>
<keyword evidence="3" id="KW-0677">Repeat</keyword>
<dbReference type="PROSITE" id="PS50294">
    <property type="entry name" value="WD_REPEATS_REGION"/>
    <property type="match status" value="3"/>
</dbReference>
<name>A0AAV2RHC6_MEGNR</name>
<dbReference type="SMART" id="SM00320">
    <property type="entry name" value="WD40"/>
    <property type="match status" value="6"/>
</dbReference>
<evidence type="ECO:0000256" key="4">
    <source>
        <dbReference type="ARBA" id="ARBA00023242"/>
    </source>
</evidence>
<dbReference type="Proteomes" id="UP001497623">
    <property type="component" value="Unassembled WGS sequence"/>
</dbReference>
<protein>
    <submittedName>
        <fullName evidence="6">Uncharacterized protein</fullName>
    </submittedName>
</protein>
<feature type="repeat" description="WD" evidence="5">
    <location>
        <begin position="677"/>
        <end position="711"/>
    </location>
</feature>
<feature type="non-terminal residue" evidence="6">
    <location>
        <position position="711"/>
    </location>
</feature>
<comment type="caution">
    <text evidence="6">The sequence shown here is derived from an EMBL/GenBank/DDBJ whole genome shotgun (WGS) entry which is preliminary data.</text>
</comment>
<organism evidence="6 7">
    <name type="scientific">Meganyctiphanes norvegica</name>
    <name type="common">Northern krill</name>
    <name type="synonym">Thysanopoda norvegica</name>
    <dbReference type="NCBI Taxonomy" id="48144"/>
    <lineage>
        <taxon>Eukaryota</taxon>
        <taxon>Metazoa</taxon>
        <taxon>Ecdysozoa</taxon>
        <taxon>Arthropoda</taxon>
        <taxon>Crustacea</taxon>
        <taxon>Multicrustacea</taxon>
        <taxon>Malacostraca</taxon>
        <taxon>Eumalacostraca</taxon>
        <taxon>Eucarida</taxon>
        <taxon>Euphausiacea</taxon>
        <taxon>Euphausiidae</taxon>
        <taxon>Meganyctiphanes</taxon>
    </lineage>
</organism>
<evidence type="ECO:0000256" key="5">
    <source>
        <dbReference type="PROSITE-ProRule" id="PRU00221"/>
    </source>
</evidence>
<dbReference type="InterPro" id="IPR015943">
    <property type="entry name" value="WD40/YVTN_repeat-like_dom_sf"/>
</dbReference>
<dbReference type="InterPro" id="IPR019775">
    <property type="entry name" value="WD40_repeat_CS"/>
</dbReference>
<feature type="repeat" description="WD" evidence="5">
    <location>
        <begin position="553"/>
        <end position="586"/>
    </location>
</feature>
<keyword evidence="2 5" id="KW-0853">WD repeat</keyword>
<dbReference type="SUPFAM" id="SSF50978">
    <property type="entry name" value="WD40 repeat-like"/>
    <property type="match status" value="1"/>
</dbReference>
<evidence type="ECO:0000256" key="2">
    <source>
        <dbReference type="ARBA" id="ARBA00022574"/>
    </source>
</evidence>
<dbReference type="CDD" id="cd00200">
    <property type="entry name" value="WD40"/>
    <property type="match status" value="1"/>
</dbReference>
<dbReference type="Pfam" id="PF00400">
    <property type="entry name" value="WD40"/>
    <property type="match status" value="4"/>
</dbReference>
<dbReference type="AlphaFoldDB" id="A0AAV2RHC6"/>
<evidence type="ECO:0000256" key="3">
    <source>
        <dbReference type="ARBA" id="ARBA00022737"/>
    </source>
</evidence>
<dbReference type="Gene3D" id="2.130.10.10">
    <property type="entry name" value="YVTN repeat-like/Quinoprotein amine dehydrogenase"/>
    <property type="match status" value="2"/>
</dbReference>
<comment type="subcellular location">
    <subcellularLocation>
        <location evidence="1">Nucleus</location>
    </subcellularLocation>
</comment>
<sequence>MSGKQKEDVIKSLNMSGRKTSGVIYMLSGRDIINSLTMSDGMRYWITGRYIIKSITMPGSRVKYRLSGRDIIKSFTKPGKQVEQVEHVEQVKQVEDIIKSLEWIALIISPCQDIIKSLNISGGVGGYIFVYFSDMLHPNSLTMSGEASGAVYILFTFRICYIIMLLENHKFQYNSASALWCVRLVPQGALKKTYKYYQISCKGIFLAENTGYRVQCRFLAQHDGAVISGKLLEKNDEQKPKSGFPFNNYPPNLEMGSIVDVLLDFVLVKEILGVFRAFFGGKSSYLKSGGLGRPVGLKPFKRVRYTAIQMNHTLLLGIWSVNIEAAVSSLSFNGTSVIVGTEESEIYELYLADNETQIKTRLRERTDRKKRKVFGESKKTHIRDRWRSVKLRSSMKKSPGDAQGLLVDGRVIRLPKSPPTPMLLSSCHSQHIYDVTFPRGVNDLVVTSGVDGLRVWNVRSLEEVLRVTLTGLVCTAASVNNPPSTIVTGWSDGRLRWIGAESGRVMLTVNEAHCGGVTCVLTTTSGHVYTAGRDGRVRMWEVKGNSAELKSSQKEHRGEVTHLSLHQSETLMLSSAADGSCILWDIPSLVRKYRLSAHTVFLGGAILNNRELLTVGTDGSVLVWEREDGSLLADLPAADQAVTTITASQDDSIIVTAGEDSIIKVWDWRRGRVVAEGRGHSGAITRVALSPDGKICASVGKDGALLIWKHM</sequence>
<dbReference type="EMBL" id="CAXKWB010021760">
    <property type="protein sequence ID" value="CAL4123530.1"/>
    <property type="molecule type" value="Genomic_DNA"/>
</dbReference>
<feature type="repeat" description="WD" evidence="5">
    <location>
        <begin position="510"/>
        <end position="550"/>
    </location>
</feature>
<evidence type="ECO:0000313" key="7">
    <source>
        <dbReference type="Proteomes" id="UP001497623"/>
    </source>
</evidence>
<reference evidence="6 7" key="1">
    <citation type="submission" date="2024-05" db="EMBL/GenBank/DDBJ databases">
        <authorList>
            <person name="Wallberg A."/>
        </authorList>
    </citation>
    <scope>NUCLEOTIDE SEQUENCE [LARGE SCALE GENOMIC DNA]</scope>
</reference>
<dbReference type="PANTHER" id="PTHR19848">
    <property type="entry name" value="WD40 REPEAT PROTEIN"/>
    <property type="match status" value="1"/>
</dbReference>
<proteinExistence type="predicted"/>
<feature type="repeat" description="WD" evidence="5">
    <location>
        <begin position="635"/>
        <end position="676"/>
    </location>
</feature>
<keyword evidence="4" id="KW-0539">Nucleus</keyword>
<dbReference type="PROSITE" id="PS00678">
    <property type="entry name" value="WD_REPEATS_1"/>
    <property type="match status" value="2"/>
</dbReference>
<dbReference type="PANTHER" id="PTHR19848:SF0">
    <property type="entry name" value="NOTCHLESS PROTEIN HOMOLOG 1"/>
    <property type="match status" value="1"/>
</dbReference>